<dbReference type="SUPFAM" id="SSF50475">
    <property type="entry name" value="FMN-binding split barrel"/>
    <property type="match status" value="1"/>
</dbReference>
<dbReference type="EMBL" id="NGJK01000042">
    <property type="protein sequence ID" value="RAP03151.1"/>
    <property type="molecule type" value="Genomic_DNA"/>
</dbReference>
<dbReference type="InterPro" id="IPR011576">
    <property type="entry name" value="Pyridox_Oxase_N"/>
</dbReference>
<dbReference type="AlphaFoldDB" id="A0A328PYR6"/>
<dbReference type="Proteomes" id="UP000248557">
    <property type="component" value="Unassembled WGS sequence"/>
</dbReference>
<gene>
    <name evidence="2" type="ORF">CA615_03815</name>
</gene>
<name>A0A328PYR6_9EURY</name>
<comment type="caution">
    <text evidence="2">The sequence shown here is derived from an EMBL/GenBank/DDBJ whole genome shotgun (WGS) entry which is preliminary data.</text>
</comment>
<dbReference type="InterPro" id="IPR012349">
    <property type="entry name" value="Split_barrel_FMN-bd"/>
</dbReference>
<dbReference type="OMA" id="VELCCID"/>
<feature type="domain" description="Pyridoxamine 5'-phosphate oxidase N-terminal" evidence="1">
    <location>
        <begin position="5"/>
        <end position="89"/>
    </location>
</feature>
<evidence type="ECO:0000313" key="3">
    <source>
        <dbReference type="Proteomes" id="UP000248557"/>
    </source>
</evidence>
<proteinExistence type="predicted"/>
<dbReference type="Gene3D" id="2.30.110.10">
    <property type="entry name" value="Electron Transport, Fmn-binding Protein, Chain A"/>
    <property type="match status" value="1"/>
</dbReference>
<protein>
    <recommendedName>
        <fullName evidence="1">Pyridoxamine 5'-phosphate oxidase N-terminal domain-containing protein</fullName>
    </recommendedName>
</protein>
<sequence length="138" mass="16018">MSSREKVYEYMNKCGVLYLATINNNKPKLRPLGFRMMVDGQIYFLTGTFKQVYNQMIRNNNIEFLGHNGSEFIRYYGKVIFDEDEDKSLLKKAFEKMPMLEKTYGADSDLKPAIFHISKATAEIRNAAGIIESYDFLD</sequence>
<dbReference type="Pfam" id="PF01243">
    <property type="entry name" value="PNPOx_N"/>
    <property type="match status" value="1"/>
</dbReference>
<dbReference type="GeneID" id="3854793"/>
<evidence type="ECO:0000313" key="2">
    <source>
        <dbReference type="EMBL" id="RAP03151.1"/>
    </source>
</evidence>
<reference evidence="2 3" key="1">
    <citation type="submission" date="2017-05" db="EMBL/GenBank/DDBJ databases">
        <title>Host range expansion of the Methanosphaera genus to humans and monogastric animals involves recent and extensive reduction in genome content.</title>
        <authorList>
            <person name="Hoedt E.C."/>
            <person name="Volmer J.G."/>
            <person name="Parks D.H."/>
            <person name="Rosewarne C.P."/>
            <person name="Denman S.E."/>
            <person name="Mcsweeney C.S."/>
            <person name="O Cuiv P."/>
            <person name="Hugenholtz P."/>
            <person name="Tyson G.W."/>
            <person name="Morrison M."/>
        </authorList>
    </citation>
    <scope>NUCLEOTIDE SEQUENCE [LARGE SCALE GENOMIC DNA]</scope>
    <source>
        <strain evidence="2 3">PA5</strain>
    </source>
</reference>
<accession>A0A328PYR6</accession>
<dbReference type="RefSeq" id="WP_011406363.1">
    <property type="nucleotide sequence ID" value="NZ_CATZNA010000050.1"/>
</dbReference>
<organism evidence="2 3">
    <name type="scientific">Methanosphaera stadtmanae</name>
    <dbReference type="NCBI Taxonomy" id="2317"/>
    <lineage>
        <taxon>Archaea</taxon>
        <taxon>Methanobacteriati</taxon>
        <taxon>Methanobacteriota</taxon>
        <taxon>Methanomada group</taxon>
        <taxon>Methanobacteria</taxon>
        <taxon>Methanobacteriales</taxon>
        <taxon>Methanobacteriaceae</taxon>
        <taxon>Methanosphaera</taxon>
    </lineage>
</organism>
<evidence type="ECO:0000259" key="1">
    <source>
        <dbReference type="Pfam" id="PF01243"/>
    </source>
</evidence>